<dbReference type="InterPro" id="IPR039424">
    <property type="entry name" value="SBP_5"/>
</dbReference>
<dbReference type="GO" id="GO:1904680">
    <property type="term" value="F:peptide transmembrane transporter activity"/>
    <property type="evidence" value="ECO:0007669"/>
    <property type="project" value="TreeGrafter"/>
</dbReference>
<protein>
    <submittedName>
        <fullName evidence="6">Peptide/nickel transport system substrate-binding protein</fullName>
    </submittedName>
</protein>
<feature type="signal peptide" evidence="4">
    <location>
        <begin position="1"/>
        <end position="21"/>
    </location>
</feature>
<comment type="similarity">
    <text evidence="1">Belongs to the bacterial solute-binding protein 5 family.</text>
</comment>
<dbReference type="GO" id="GO:0042597">
    <property type="term" value="C:periplasmic space"/>
    <property type="evidence" value="ECO:0007669"/>
    <property type="project" value="UniProtKB-ARBA"/>
</dbReference>
<keyword evidence="7" id="KW-1185">Reference proteome</keyword>
<dbReference type="Gene3D" id="3.40.190.10">
    <property type="entry name" value="Periplasmic binding protein-like II"/>
    <property type="match status" value="1"/>
</dbReference>
<dbReference type="PANTHER" id="PTHR30290:SF9">
    <property type="entry name" value="OLIGOPEPTIDE-BINDING PROTEIN APPA"/>
    <property type="match status" value="1"/>
</dbReference>
<dbReference type="PIRSF" id="PIRSF002741">
    <property type="entry name" value="MppA"/>
    <property type="match status" value="1"/>
</dbReference>
<evidence type="ECO:0000256" key="1">
    <source>
        <dbReference type="ARBA" id="ARBA00005695"/>
    </source>
</evidence>
<dbReference type="PROSITE" id="PS51257">
    <property type="entry name" value="PROKAR_LIPOPROTEIN"/>
    <property type="match status" value="1"/>
</dbReference>
<dbReference type="EMBL" id="FNJU01000002">
    <property type="protein sequence ID" value="SDP29282.1"/>
    <property type="molecule type" value="Genomic_DNA"/>
</dbReference>
<evidence type="ECO:0000256" key="2">
    <source>
        <dbReference type="ARBA" id="ARBA00022448"/>
    </source>
</evidence>
<evidence type="ECO:0000313" key="7">
    <source>
        <dbReference type="Proteomes" id="UP000199159"/>
    </source>
</evidence>
<reference evidence="7" key="1">
    <citation type="submission" date="2016-10" db="EMBL/GenBank/DDBJ databases">
        <authorList>
            <person name="Varghese N."/>
            <person name="Submissions S."/>
        </authorList>
    </citation>
    <scope>NUCLEOTIDE SEQUENCE [LARGE SCALE GENOMIC DNA]</scope>
    <source>
        <strain evidence="7">IBRC-M10078</strain>
    </source>
</reference>
<evidence type="ECO:0000256" key="3">
    <source>
        <dbReference type="ARBA" id="ARBA00022729"/>
    </source>
</evidence>
<dbReference type="SUPFAM" id="SSF53850">
    <property type="entry name" value="Periplasmic binding protein-like II"/>
    <property type="match status" value="1"/>
</dbReference>
<gene>
    <name evidence="6" type="ORF">SAMN05216565_102230</name>
</gene>
<dbReference type="AlphaFoldDB" id="A0A1H0RI87"/>
<dbReference type="InterPro" id="IPR000914">
    <property type="entry name" value="SBP_5_dom"/>
</dbReference>
<feature type="domain" description="Solute-binding protein family 5" evidence="5">
    <location>
        <begin position="85"/>
        <end position="459"/>
    </location>
</feature>
<evidence type="ECO:0000259" key="5">
    <source>
        <dbReference type="Pfam" id="PF00496"/>
    </source>
</evidence>
<dbReference type="InterPro" id="IPR030678">
    <property type="entry name" value="Peptide/Ni-bd"/>
</dbReference>
<proteinExistence type="inferred from homology"/>
<dbReference type="GO" id="GO:0043190">
    <property type="term" value="C:ATP-binding cassette (ABC) transporter complex"/>
    <property type="evidence" value="ECO:0007669"/>
    <property type="project" value="InterPro"/>
</dbReference>
<dbReference type="PANTHER" id="PTHR30290">
    <property type="entry name" value="PERIPLASMIC BINDING COMPONENT OF ABC TRANSPORTER"/>
    <property type="match status" value="1"/>
</dbReference>
<feature type="chain" id="PRO_5038397177" evidence="4">
    <location>
        <begin position="22"/>
        <end position="543"/>
    </location>
</feature>
<accession>A0A1H0RI87</accession>
<dbReference type="OrthoDB" id="9796817at2"/>
<dbReference type="RefSeq" id="WP_090850561.1">
    <property type="nucleotide sequence ID" value="NZ_FNJU01000002.1"/>
</dbReference>
<sequence length="543" mass="60186">MKTVKLAMNLFVILTLFLLTACSGEEKTTTSGSSNEAGSSGGTMFLGMVNPPTGFNPINSGDVAAVFLQKFMFESFLEMDGALNFEPKLAESFETTDNQTFTIKLNKDAKWSDGTPVSAEDVEFTFNLVANPLVETSVGAYISTFEGLDSGGKLPEGETEIPSVEIIDEKTIQFKTVKPVDPNMIKEQLGAKLLILPKHVLGEVDPAKLSQHPFMQKPTVTNGPFKFVQYAKDQYVEFEANTDYYLGAPELSKLFVKIMPAANMVAQLQTGELHMNVAGGIGKIIPTDYETVDKLENITTSIEPTIGFQTMMFNTETIKDVKVRQAITYALDRQKIVDNLLKGNGEVVDGPYTSVSPYLNKDVESYTYNQEKAKELLEEVSWDFDQTIKLVVPTGNKVREQSADLITQDLEAIGLKVEMTTYDFPTIMQKGAAGEFDLLLIGFTFTLDPEISALYAPNGTYNFMSFENKRVTELLTLGKAEPSAEVRKEIYNELQEIHHNELPYISLYSDSDYSAVSNDVLFGKPKVFGFHHELQKWAVSGAK</sequence>
<dbReference type="STRING" id="930152.SAMN05216565_102230"/>
<dbReference type="Gene3D" id="3.90.76.10">
    <property type="entry name" value="Dipeptide-binding Protein, Domain 1"/>
    <property type="match status" value="1"/>
</dbReference>
<dbReference type="Gene3D" id="3.10.105.10">
    <property type="entry name" value="Dipeptide-binding Protein, Domain 3"/>
    <property type="match status" value="1"/>
</dbReference>
<dbReference type="GO" id="GO:0015833">
    <property type="term" value="P:peptide transport"/>
    <property type="evidence" value="ECO:0007669"/>
    <property type="project" value="TreeGrafter"/>
</dbReference>
<evidence type="ECO:0000313" key="6">
    <source>
        <dbReference type="EMBL" id="SDP29282.1"/>
    </source>
</evidence>
<dbReference type="Proteomes" id="UP000199159">
    <property type="component" value="Unassembled WGS sequence"/>
</dbReference>
<keyword evidence="3 4" id="KW-0732">Signal</keyword>
<name>A0A1H0RI87_9BACI</name>
<organism evidence="6 7">
    <name type="scientific">Litchfieldia salsa</name>
    <dbReference type="NCBI Taxonomy" id="930152"/>
    <lineage>
        <taxon>Bacteria</taxon>
        <taxon>Bacillati</taxon>
        <taxon>Bacillota</taxon>
        <taxon>Bacilli</taxon>
        <taxon>Bacillales</taxon>
        <taxon>Bacillaceae</taxon>
        <taxon>Litchfieldia</taxon>
    </lineage>
</organism>
<keyword evidence="2" id="KW-0813">Transport</keyword>
<dbReference type="Pfam" id="PF00496">
    <property type="entry name" value="SBP_bac_5"/>
    <property type="match status" value="1"/>
</dbReference>
<evidence type="ECO:0000256" key="4">
    <source>
        <dbReference type="SAM" id="SignalP"/>
    </source>
</evidence>